<dbReference type="Proteomes" id="UP000542210">
    <property type="component" value="Unassembled WGS sequence"/>
</dbReference>
<proteinExistence type="inferred from homology"/>
<evidence type="ECO:0000313" key="8">
    <source>
        <dbReference type="Proteomes" id="UP000542210"/>
    </source>
</evidence>
<keyword evidence="4" id="KW-0460">Magnesium</keyword>
<reference evidence="7 8" key="1">
    <citation type="submission" date="2020-08" db="EMBL/GenBank/DDBJ databases">
        <title>Sequencing the genomes of 1000 actinobacteria strains.</title>
        <authorList>
            <person name="Klenk H.-P."/>
        </authorList>
    </citation>
    <scope>NUCLEOTIDE SEQUENCE [LARGE SCALE GENOMIC DNA]</scope>
    <source>
        <strain evidence="7 8">DSM 45784</strain>
    </source>
</reference>
<feature type="domain" description="Nudix hydrolase" evidence="6">
    <location>
        <begin position="4"/>
        <end position="144"/>
    </location>
</feature>
<dbReference type="Gene3D" id="3.90.79.10">
    <property type="entry name" value="Nucleoside Triphosphate Pyrophosphohydrolase"/>
    <property type="match status" value="1"/>
</dbReference>
<dbReference type="EMBL" id="JACHND010000001">
    <property type="protein sequence ID" value="MBB4701988.1"/>
    <property type="molecule type" value="Genomic_DNA"/>
</dbReference>
<comment type="caution">
    <text evidence="7">The sequence shown here is derived from an EMBL/GenBank/DDBJ whole genome shotgun (WGS) entry which is preliminary data.</text>
</comment>
<dbReference type="RefSeq" id="WP_184881429.1">
    <property type="nucleotide sequence ID" value="NZ_BOOV01000007.1"/>
</dbReference>
<accession>A0A7W7DAV5</accession>
<dbReference type="SUPFAM" id="SSF55811">
    <property type="entry name" value="Nudix"/>
    <property type="match status" value="1"/>
</dbReference>
<name>A0A7W7DAV5_9ACTN</name>
<dbReference type="PROSITE" id="PS51462">
    <property type="entry name" value="NUDIX"/>
    <property type="match status" value="1"/>
</dbReference>
<evidence type="ECO:0000256" key="3">
    <source>
        <dbReference type="ARBA" id="ARBA00022801"/>
    </source>
</evidence>
<protein>
    <submittedName>
        <fullName evidence="7">8-oxo-dGTP pyrophosphatase MutT (NUDIX family)</fullName>
    </submittedName>
</protein>
<keyword evidence="3 5" id="KW-0378">Hydrolase</keyword>
<dbReference type="InterPro" id="IPR000086">
    <property type="entry name" value="NUDIX_hydrolase_dom"/>
</dbReference>
<dbReference type="PANTHER" id="PTHR43046:SF12">
    <property type="entry name" value="GDP-MANNOSE MANNOSYL HYDROLASE"/>
    <property type="match status" value="1"/>
</dbReference>
<dbReference type="InterPro" id="IPR020476">
    <property type="entry name" value="Nudix_hydrolase"/>
</dbReference>
<comment type="cofactor">
    <cofactor evidence="1">
        <name>Mg(2+)</name>
        <dbReference type="ChEBI" id="CHEBI:18420"/>
    </cofactor>
</comment>
<dbReference type="GO" id="GO:0016787">
    <property type="term" value="F:hydrolase activity"/>
    <property type="evidence" value="ECO:0007669"/>
    <property type="project" value="UniProtKB-KW"/>
</dbReference>
<dbReference type="InterPro" id="IPR020084">
    <property type="entry name" value="NUDIX_hydrolase_CS"/>
</dbReference>
<dbReference type="InterPro" id="IPR015797">
    <property type="entry name" value="NUDIX_hydrolase-like_dom_sf"/>
</dbReference>
<sequence length="155" mass="17056">MTTSDRPAARVVCVDGQGRVLLMRWRDAVSGRVFWEPPGGGIDSGEGPLEAARRELAEETGLPGDAVIDMWVPVARDYHWLGVHYVKVEPFYLARFPGTPPVTPAALTHEEVDTFLGHAWHTLDEIAALDDAVEPPTLTEVVRLLRDPPTDLGRP</sequence>
<evidence type="ECO:0000256" key="4">
    <source>
        <dbReference type="ARBA" id="ARBA00022842"/>
    </source>
</evidence>
<dbReference type="AlphaFoldDB" id="A0A7W7DAV5"/>
<dbReference type="PROSITE" id="PS00893">
    <property type="entry name" value="NUDIX_BOX"/>
    <property type="match status" value="1"/>
</dbReference>
<dbReference type="CDD" id="cd04685">
    <property type="entry name" value="NUDIX_Hydrolase"/>
    <property type="match status" value="1"/>
</dbReference>
<evidence type="ECO:0000256" key="5">
    <source>
        <dbReference type="RuleBase" id="RU003476"/>
    </source>
</evidence>
<gene>
    <name evidence="7" type="ORF">BJ982_003532</name>
</gene>
<dbReference type="Pfam" id="PF00293">
    <property type="entry name" value="NUDIX"/>
    <property type="match status" value="1"/>
</dbReference>
<evidence type="ECO:0000256" key="1">
    <source>
        <dbReference type="ARBA" id="ARBA00001946"/>
    </source>
</evidence>
<comment type="similarity">
    <text evidence="2 5">Belongs to the Nudix hydrolase family.</text>
</comment>
<evidence type="ECO:0000259" key="6">
    <source>
        <dbReference type="PROSITE" id="PS51462"/>
    </source>
</evidence>
<evidence type="ECO:0000256" key="2">
    <source>
        <dbReference type="ARBA" id="ARBA00005582"/>
    </source>
</evidence>
<evidence type="ECO:0000313" key="7">
    <source>
        <dbReference type="EMBL" id="MBB4701988.1"/>
    </source>
</evidence>
<dbReference type="PANTHER" id="PTHR43046">
    <property type="entry name" value="GDP-MANNOSE MANNOSYL HYDROLASE"/>
    <property type="match status" value="1"/>
</dbReference>
<organism evidence="7 8">
    <name type="scientific">Sphaerisporangium siamense</name>
    <dbReference type="NCBI Taxonomy" id="795645"/>
    <lineage>
        <taxon>Bacteria</taxon>
        <taxon>Bacillati</taxon>
        <taxon>Actinomycetota</taxon>
        <taxon>Actinomycetes</taxon>
        <taxon>Streptosporangiales</taxon>
        <taxon>Streptosporangiaceae</taxon>
        <taxon>Sphaerisporangium</taxon>
    </lineage>
</organism>
<keyword evidence="8" id="KW-1185">Reference proteome</keyword>
<dbReference type="PRINTS" id="PR00502">
    <property type="entry name" value="NUDIXFAMILY"/>
</dbReference>